<name>B1L3R0_KORCO</name>
<protein>
    <submittedName>
        <fullName evidence="2">Uncharacterized protein</fullName>
    </submittedName>
</protein>
<sequence length="230" mass="26783">MIEVSLCFNYIGSRTPDTMRGKDILDDLAFMVEATDSYRVGRNIDFKKVENVMERLSPELPDLFDSATKKKYKKTVDFITSLPFRDKSMRRLALFYMLFRLLLRFSLVGFLLSIGLIFYAPPYSTPMLIASTSLLYAALVGRWYTLMKLLEFYEREMKNQPGKDEFLKEIAQKLIDELSSKIRERGVKPGKYKLHLFKDDYSGVRILKRPGWLRDYNLAEVEIGGILNNP</sequence>
<dbReference type="HOGENOM" id="CLU_1202619_0_0_2"/>
<accession>B1L3R0</accession>
<dbReference type="EMBL" id="CP000968">
    <property type="protein sequence ID" value="ACB07089.1"/>
    <property type="molecule type" value="Genomic_DNA"/>
</dbReference>
<proteinExistence type="predicted"/>
<feature type="transmembrane region" description="Helical" evidence="1">
    <location>
        <begin position="94"/>
        <end position="120"/>
    </location>
</feature>
<organism evidence="2 3">
    <name type="scientific">Korarchaeum cryptofilum (strain OPF8)</name>
    <dbReference type="NCBI Taxonomy" id="374847"/>
    <lineage>
        <taxon>Archaea</taxon>
        <taxon>Thermoproteota</taxon>
        <taxon>Candidatus Korarchaeia</taxon>
        <taxon>Candidatus Korarchaeales</taxon>
        <taxon>Candidatus Korarchaeaceae</taxon>
        <taxon>Candidatus Korarchaeum</taxon>
    </lineage>
</organism>
<evidence type="ECO:0000313" key="2">
    <source>
        <dbReference type="EMBL" id="ACB07089.1"/>
    </source>
</evidence>
<keyword evidence="1" id="KW-1133">Transmembrane helix</keyword>
<dbReference type="InParanoid" id="B1L3R0"/>
<dbReference type="AlphaFoldDB" id="B1L3R0"/>
<feature type="transmembrane region" description="Helical" evidence="1">
    <location>
        <begin position="126"/>
        <end position="145"/>
    </location>
</feature>
<dbReference type="STRING" id="374847.Kcr_0331"/>
<keyword evidence="3" id="KW-1185">Reference proteome</keyword>
<keyword evidence="1" id="KW-0812">Transmembrane</keyword>
<dbReference type="Proteomes" id="UP000001686">
    <property type="component" value="Chromosome"/>
</dbReference>
<reference evidence="2 3" key="1">
    <citation type="journal article" date="2008" name="Proc. Natl. Acad. Sci. U.S.A.">
        <title>A korarchaeal genome reveals new insights into the evolution of the Archaea.</title>
        <authorList>
            <person name="Elkins J.G."/>
            <person name="Podar M."/>
            <person name="Graham D.E."/>
            <person name="Makarova K.S."/>
            <person name="Wolf Y."/>
            <person name="Randau L."/>
            <person name="Hedlund B.P."/>
            <person name="Brochier-Armanet C."/>
            <person name="Kunin V."/>
            <person name="Anderson I."/>
            <person name="Lapidus A."/>
            <person name="Goltsman E."/>
            <person name="Barry K."/>
            <person name="Koonin E.V."/>
            <person name="Hugenholtz P."/>
            <person name="Kyrpides N."/>
            <person name="Wanner G."/>
            <person name="Richardson P."/>
            <person name="Keller M."/>
            <person name="Stetter K.O."/>
        </authorList>
    </citation>
    <scope>NUCLEOTIDE SEQUENCE [LARGE SCALE GENOMIC DNA]</scope>
    <source>
        <strain evidence="3">OPF8</strain>
    </source>
</reference>
<keyword evidence="1" id="KW-0472">Membrane</keyword>
<dbReference type="KEGG" id="kcr:Kcr_0331"/>
<evidence type="ECO:0000313" key="3">
    <source>
        <dbReference type="Proteomes" id="UP000001686"/>
    </source>
</evidence>
<evidence type="ECO:0000256" key="1">
    <source>
        <dbReference type="SAM" id="Phobius"/>
    </source>
</evidence>
<gene>
    <name evidence="2" type="ordered locus">Kcr_0331</name>
</gene>
<dbReference type="EnsemblBacteria" id="ACB07089">
    <property type="protein sequence ID" value="ACB07089"/>
    <property type="gene ID" value="Kcr_0331"/>
</dbReference>